<evidence type="ECO:0000313" key="1">
    <source>
        <dbReference type="EMBL" id="DAF55951.1"/>
    </source>
</evidence>
<sequence length="90" mass="10474">MEKKENYKVTSSGFRYKIDDEALDDWETLTLLKKVDDGDILAIIDVAPKFLGEKQYQNLQKFLKKKEGKVRTTSMIREIGEIFTSNQVKN</sequence>
<accession>A0A8S5SZ31</accession>
<organism evidence="1">
    <name type="scientific">Siphoviridae sp. ctJj91</name>
    <dbReference type="NCBI Taxonomy" id="2827838"/>
    <lineage>
        <taxon>Viruses</taxon>
        <taxon>Duplodnaviria</taxon>
        <taxon>Heunggongvirae</taxon>
        <taxon>Uroviricota</taxon>
        <taxon>Caudoviricetes</taxon>
    </lineage>
</organism>
<reference evidence="1" key="1">
    <citation type="journal article" date="2021" name="Proc. Natl. Acad. Sci. U.S.A.">
        <title>A Catalog of Tens of Thousands of Viruses from Human Metagenomes Reveals Hidden Associations with Chronic Diseases.</title>
        <authorList>
            <person name="Tisza M.J."/>
            <person name="Buck C.B."/>
        </authorList>
    </citation>
    <scope>NUCLEOTIDE SEQUENCE</scope>
    <source>
        <strain evidence="1">CtJj91</strain>
    </source>
</reference>
<protein>
    <submittedName>
        <fullName evidence="1">Uncharacterized protein</fullName>
    </submittedName>
</protein>
<name>A0A8S5SZ31_9CAUD</name>
<dbReference type="EMBL" id="BK032704">
    <property type="protein sequence ID" value="DAF55951.1"/>
    <property type="molecule type" value="Genomic_DNA"/>
</dbReference>
<proteinExistence type="predicted"/>